<evidence type="ECO:0000313" key="3">
    <source>
        <dbReference type="Proteomes" id="UP000054342"/>
    </source>
</evidence>
<name>A0A0D2E9M3_9EURO</name>
<dbReference type="RefSeq" id="XP_013312642.1">
    <property type="nucleotide sequence ID" value="XM_013457188.1"/>
</dbReference>
<proteinExistence type="predicted"/>
<dbReference type="OrthoDB" id="3789824at2759"/>
<accession>A0A0D2E9M3</accession>
<dbReference type="HOGENOM" id="CLU_397395_0_0_1"/>
<reference evidence="2 3" key="1">
    <citation type="submission" date="2015-01" db="EMBL/GenBank/DDBJ databases">
        <title>The Genome Sequence of Exophiala xenobiotica CBS118157.</title>
        <authorList>
            <consortium name="The Broad Institute Genomics Platform"/>
            <person name="Cuomo C."/>
            <person name="de Hoog S."/>
            <person name="Gorbushina A."/>
            <person name="Stielow B."/>
            <person name="Teixiera M."/>
            <person name="Abouelleil A."/>
            <person name="Chapman S.B."/>
            <person name="Priest M."/>
            <person name="Young S.K."/>
            <person name="Wortman J."/>
            <person name="Nusbaum C."/>
            <person name="Birren B."/>
        </authorList>
    </citation>
    <scope>NUCLEOTIDE SEQUENCE [LARGE SCALE GENOMIC DNA]</scope>
    <source>
        <strain evidence="2 3">CBS 118157</strain>
    </source>
</reference>
<evidence type="ECO:0000313" key="2">
    <source>
        <dbReference type="EMBL" id="KIW52058.1"/>
    </source>
</evidence>
<gene>
    <name evidence="2" type="ORF">PV05_07729</name>
</gene>
<feature type="domain" description="Heterokaryon incompatibility" evidence="1">
    <location>
        <begin position="298"/>
        <end position="377"/>
    </location>
</feature>
<dbReference type="PANTHER" id="PTHR33112:SF16">
    <property type="entry name" value="HETEROKARYON INCOMPATIBILITY DOMAIN-CONTAINING PROTEIN"/>
    <property type="match status" value="1"/>
</dbReference>
<keyword evidence="3" id="KW-1185">Reference proteome</keyword>
<sequence length="759" mass="86516">MLSLLKNLTDLRIKPIELQPNPKNQPRCSCIRRLENEVRQARRNSKKDTDFKELHPSYGELERCARQGCRGCMVVRQALVLAQITGQQVEDVEKRDDSVYVRWQGGQTTGAGLPPKPTLQVTLGMPQKDIKTVSIAITTNIEVPRLPDTQFEKVVPQIKEWLDNCCKNHRGKCGNLSWSNENPKRLIEILSDSELRLIDTSRLAKVDYVALSYCWGPGQPEKTTTSTNLALRQDKFQMSEMPKTIQHALKLVSRLGLAYLWVDQVCIVQSNRTGVQRNNVWTNHVQDDGTQDGTDPDPGEWKLEASKMHIVYGNALFTLCACSSERSTDPLLWPRKAWTYPVSPFYFLGDWLVNVDMTLKEVRTRALLSTRGWTLQEERLSPRLLYFCGQRVYWSCFLEQRTELPAGGTAQNRPSARPFALGNEYGGLSEAQTFLGLRYYGDKIRLHREWLDLVEAYCLRNLTVAADRFHAISGLATQYLSVYRTKDNEIWDQEYLAGLWRKTFAEDLAWSVEKACDPHKGLPDLAPSWSWASLPLRTRIKTKQPIKHIEDFALLKESATHYEESSMSNSLKNVSLESVANSLDVCRKEAEKGAENKSVLVRGRVQKLMNTRFQQIDWSEIQIDSEIGDEYDISRYIDRHVYARNLENGKIVIYEPNKHWMEGQLDYLVPSGDVVSTGLKAQVYIPTGTERDLLGLQIGKETMLLLQSSEWPTHRRETKSTDRKSGDNAMAPSCCRVGICRTVGEAFFDGAELVDLVLV</sequence>
<dbReference type="AlphaFoldDB" id="A0A0D2E9M3"/>
<feature type="domain" description="Heterokaryon incompatibility" evidence="1">
    <location>
        <begin position="208"/>
        <end position="273"/>
    </location>
</feature>
<protein>
    <recommendedName>
        <fullName evidence="1">Heterokaryon incompatibility domain-containing protein</fullName>
    </recommendedName>
</protein>
<dbReference type="Pfam" id="PF06985">
    <property type="entry name" value="HET"/>
    <property type="match status" value="2"/>
</dbReference>
<dbReference type="Proteomes" id="UP000054342">
    <property type="component" value="Unassembled WGS sequence"/>
</dbReference>
<organism evidence="2 3">
    <name type="scientific">Exophiala xenobiotica</name>
    <dbReference type="NCBI Taxonomy" id="348802"/>
    <lineage>
        <taxon>Eukaryota</taxon>
        <taxon>Fungi</taxon>
        <taxon>Dikarya</taxon>
        <taxon>Ascomycota</taxon>
        <taxon>Pezizomycotina</taxon>
        <taxon>Eurotiomycetes</taxon>
        <taxon>Chaetothyriomycetidae</taxon>
        <taxon>Chaetothyriales</taxon>
        <taxon>Herpotrichiellaceae</taxon>
        <taxon>Exophiala</taxon>
    </lineage>
</organism>
<dbReference type="InterPro" id="IPR010730">
    <property type="entry name" value="HET"/>
</dbReference>
<dbReference type="EMBL" id="KN847321">
    <property type="protein sequence ID" value="KIW52058.1"/>
    <property type="molecule type" value="Genomic_DNA"/>
</dbReference>
<dbReference type="PANTHER" id="PTHR33112">
    <property type="entry name" value="DOMAIN PROTEIN, PUTATIVE-RELATED"/>
    <property type="match status" value="1"/>
</dbReference>
<dbReference type="GeneID" id="25329637"/>
<evidence type="ECO:0000259" key="1">
    <source>
        <dbReference type="Pfam" id="PF06985"/>
    </source>
</evidence>